<dbReference type="PROSITE" id="PS50249">
    <property type="entry name" value="MPN"/>
    <property type="match status" value="1"/>
</dbReference>
<dbReference type="GO" id="GO:0140492">
    <property type="term" value="F:metal-dependent deubiquitinase activity"/>
    <property type="evidence" value="ECO:0007669"/>
    <property type="project" value="InterPro"/>
</dbReference>
<evidence type="ECO:0000313" key="12">
    <source>
        <dbReference type="Proteomes" id="UP000799437"/>
    </source>
</evidence>
<dbReference type="CDD" id="cd08066">
    <property type="entry name" value="MPN_AMSH_like"/>
    <property type="match status" value="1"/>
</dbReference>
<evidence type="ECO:0000256" key="5">
    <source>
        <dbReference type="ARBA" id="ARBA00022786"/>
    </source>
</evidence>
<comment type="cofactor">
    <cofactor evidence="1">
        <name>Zn(2+)</name>
        <dbReference type="ChEBI" id="CHEBI:29105"/>
    </cofactor>
</comment>
<dbReference type="Gene3D" id="1.20.58.80">
    <property type="entry name" value="Phosphotransferase system, lactose/cellobiose-type IIA subunit"/>
    <property type="match status" value="1"/>
</dbReference>
<feature type="region of interest" description="Disordered" evidence="9">
    <location>
        <begin position="173"/>
        <end position="324"/>
    </location>
</feature>
<dbReference type="GO" id="GO:0070536">
    <property type="term" value="P:protein K63-linked deubiquitination"/>
    <property type="evidence" value="ECO:0007669"/>
    <property type="project" value="InterPro"/>
</dbReference>
<proteinExistence type="inferred from homology"/>
<dbReference type="GO" id="GO:0061578">
    <property type="term" value="F:K63-linked deubiquitinase activity"/>
    <property type="evidence" value="ECO:0007669"/>
    <property type="project" value="InterPro"/>
</dbReference>
<dbReference type="GO" id="GO:0016020">
    <property type="term" value="C:membrane"/>
    <property type="evidence" value="ECO:0007669"/>
    <property type="project" value="TreeGrafter"/>
</dbReference>
<feature type="compositionally biased region" description="Polar residues" evidence="9">
    <location>
        <begin position="235"/>
        <end position="244"/>
    </location>
</feature>
<evidence type="ECO:0000256" key="8">
    <source>
        <dbReference type="ARBA" id="ARBA00023049"/>
    </source>
</evidence>
<dbReference type="Pfam" id="PF01398">
    <property type="entry name" value="JAB"/>
    <property type="match status" value="1"/>
</dbReference>
<dbReference type="EMBL" id="ML996567">
    <property type="protein sequence ID" value="KAF2760827.1"/>
    <property type="molecule type" value="Genomic_DNA"/>
</dbReference>
<dbReference type="RefSeq" id="XP_033603278.1">
    <property type="nucleotide sequence ID" value="XM_033740082.1"/>
</dbReference>
<keyword evidence="7" id="KW-0862">Zinc</keyword>
<sequence>MIRFPSAIGFAAPTQSRRRQAILCATFLALSLTSQQAQIYEGEGNDAQTYLLLMRHAILVLEKLDKHPQVKDPKTARLLVQARKVVEQNFSRLDQLKPRIEKRHLRYVEYQKARSAQTQAPHDSGVEKHDLHYGEHAAKFTDASMYGSTRAIEATKNHQLAARLAQREIRRRDGARRGVRQAGVSEEEEQERRVGGIWGDWEEELAGGPRPPEKDDLSSRIQETGRNLSRGITPRTGSPQYQRDTSYHYPSVPHRSASSQFSQAPVPPNKIRQSPATTQRVEQRPPQLPPRPIQQLFFDSSSRPPPVPQKIIESPNLPSRAKTPTFETNEVNSCDYTFKPTAYLENGSPLRPLFLPEGLRERFLSVASRNTQANLETCGVLCGTLISNALFISKLVIPEQKSTSDTCETLNEEALFDYCDEEGLMVLGWIHTHPSQTCFMSSRDLHTHSGYQVMLAESVAIVCAPSKDPSWGVFRLTDPPGLKAILNCSQTGLFHPHDVSNIYTDASKPGHVIELQGLEFQLKDLRPAFS</sequence>
<evidence type="ECO:0000259" key="10">
    <source>
        <dbReference type="PROSITE" id="PS50249"/>
    </source>
</evidence>
<reference evidence="11" key="1">
    <citation type="journal article" date="2020" name="Stud. Mycol.">
        <title>101 Dothideomycetes genomes: a test case for predicting lifestyles and emergence of pathogens.</title>
        <authorList>
            <person name="Haridas S."/>
            <person name="Albert R."/>
            <person name="Binder M."/>
            <person name="Bloem J."/>
            <person name="Labutti K."/>
            <person name="Salamov A."/>
            <person name="Andreopoulos B."/>
            <person name="Baker S."/>
            <person name="Barry K."/>
            <person name="Bills G."/>
            <person name="Bluhm B."/>
            <person name="Cannon C."/>
            <person name="Castanera R."/>
            <person name="Culley D."/>
            <person name="Daum C."/>
            <person name="Ezra D."/>
            <person name="Gonzalez J."/>
            <person name="Henrissat B."/>
            <person name="Kuo A."/>
            <person name="Liang C."/>
            <person name="Lipzen A."/>
            <person name="Lutzoni F."/>
            <person name="Magnuson J."/>
            <person name="Mondo S."/>
            <person name="Nolan M."/>
            <person name="Ohm R."/>
            <person name="Pangilinan J."/>
            <person name="Park H.-J."/>
            <person name="Ramirez L."/>
            <person name="Alfaro M."/>
            <person name="Sun H."/>
            <person name="Tritt A."/>
            <person name="Yoshinaga Y."/>
            <person name="Zwiers L.-H."/>
            <person name="Turgeon B."/>
            <person name="Goodwin S."/>
            <person name="Spatafora J."/>
            <person name="Crous P."/>
            <person name="Grigoriev I."/>
        </authorList>
    </citation>
    <scope>NUCLEOTIDE SEQUENCE</scope>
    <source>
        <strain evidence="11">CBS 121739</strain>
    </source>
</reference>
<evidence type="ECO:0000256" key="4">
    <source>
        <dbReference type="ARBA" id="ARBA00022723"/>
    </source>
</evidence>
<keyword evidence="12" id="KW-1185">Reference proteome</keyword>
<dbReference type="FunFam" id="3.40.140.10:FF:000033">
    <property type="entry name" value="AMSH-like protease sst2"/>
    <property type="match status" value="1"/>
</dbReference>
<keyword evidence="6" id="KW-0378">Hydrolase</keyword>
<evidence type="ECO:0000256" key="6">
    <source>
        <dbReference type="ARBA" id="ARBA00022801"/>
    </source>
</evidence>
<accession>A0A6A6WGR1</accession>
<keyword evidence="3" id="KW-0645">Protease</keyword>
<evidence type="ECO:0000256" key="1">
    <source>
        <dbReference type="ARBA" id="ARBA00001947"/>
    </source>
</evidence>
<name>A0A6A6WGR1_9PEZI</name>
<keyword evidence="5" id="KW-0833">Ubl conjugation pathway</keyword>
<evidence type="ECO:0000256" key="9">
    <source>
        <dbReference type="SAM" id="MobiDB-lite"/>
    </source>
</evidence>
<feature type="domain" description="MPN" evidence="10">
    <location>
        <begin position="353"/>
        <end position="480"/>
    </location>
</feature>
<protein>
    <submittedName>
        <fullName evidence="11">Putative endosome-associated ubiquitin isopeptidase</fullName>
    </submittedName>
</protein>
<dbReference type="GeneID" id="54481136"/>
<dbReference type="PANTHER" id="PTHR12947:SF13">
    <property type="entry name" value="FI19924P1"/>
    <property type="match status" value="1"/>
</dbReference>
<dbReference type="InterPro" id="IPR000555">
    <property type="entry name" value="JAMM/MPN+_dom"/>
</dbReference>
<keyword evidence="4" id="KW-0479">Metal-binding</keyword>
<dbReference type="Proteomes" id="UP000799437">
    <property type="component" value="Unassembled WGS sequence"/>
</dbReference>
<dbReference type="InterPro" id="IPR044098">
    <property type="entry name" value="STAMBP/STALP-like_MPN"/>
</dbReference>
<dbReference type="AlphaFoldDB" id="A0A6A6WGR1"/>
<evidence type="ECO:0000256" key="3">
    <source>
        <dbReference type="ARBA" id="ARBA00022670"/>
    </source>
</evidence>
<dbReference type="Gene3D" id="3.40.140.10">
    <property type="entry name" value="Cytidine Deaminase, domain 2"/>
    <property type="match status" value="1"/>
</dbReference>
<dbReference type="GO" id="GO:0005768">
    <property type="term" value="C:endosome"/>
    <property type="evidence" value="ECO:0007669"/>
    <property type="project" value="TreeGrafter"/>
</dbReference>
<evidence type="ECO:0000256" key="2">
    <source>
        <dbReference type="ARBA" id="ARBA00010981"/>
    </source>
</evidence>
<dbReference type="OrthoDB" id="3640at2759"/>
<dbReference type="SMART" id="SM00232">
    <property type="entry name" value="JAB_MPN"/>
    <property type="match status" value="1"/>
</dbReference>
<dbReference type="PANTHER" id="PTHR12947">
    <property type="entry name" value="AMSH-LIKE PROTEASE"/>
    <property type="match status" value="1"/>
</dbReference>
<organism evidence="11 12">
    <name type="scientific">Pseudovirgaria hyperparasitica</name>
    <dbReference type="NCBI Taxonomy" id="470096"/>
    <lineage>
        <taxon>Eukaryota</taxon>
        <taxon>Fungi</taxon>
        <taxon>Dikarya</taxon>
        <taxon>Ascomycota</taxon>
        <taxon>Pezizomycotina</taxon>
        <taxon>Dothideomycetes</taxon>
        <taxon>Dothideomycetes incertae sedis</taxon>
        <taxon>Acrospermales</taxon>
        <taxon>Acrospermaceae</taxon>
        <taxon>Pseudovirgaria</taxon>
    </lineage>
</organism>
<dbReference type="GO" id="GO:0046872">
    <property type="term" value="F:metal ion binding"/>
    <property type="evidence" value="ECO:0007669"/>
    <property type="project" value="UniProtKB-KW"/>
</dbReference>
<dbReference type="SUPFAM" id="SSF102712">
    <property type="entry name" value="JAB1/MPN domain"/>
    <property type="match status" value="1"/>
</dbReference>
<keyword evidence="8" id="KW-0482">Metalloprotease</keyword>
<evidence type="ECO:0000313" key="11">
    <source>
        <dbReference type="EMBL" id="KAF2760827.1"/>
    </source>
</evidence>
<evidence type="ECO:0000256" key="7">
    <source>
        <dbReference type="ARBA" id="ARBA00022833"/>
    </source>
</evidence>
<dbReference type="GO" id="GO:0006508">
    <property type="term" value="P:proteolysis"/>
    <property type="evidence" value="ECO:0007669"/>
    <property type="project" value="UniProtKB-KW"/>
</dbReference>
<gene>
    <name evidence="11" type="ORF">EJ05DRAFT_243505</name>
</gene>
<comment type="similarity">
    <text evidence="2">Belongs to the peptidase M67C family.</text>
</comment>
<dbReference type="InterPro" id="IPR037518">
    <property type="entry name" value="MPN"/>
</dbReference>